<feature type="domain" description="Ankyrin repeat" evidence="10">
    <location>
        <begin position="357"/>
        <end position="455"/>
    </location>
</feature>
<accession>A0ABQ8Y274</accession>
<evidence type="ECO:0000256" key="9">
    <source>
        <dbReference type="SAM" id="MobiDB-lite"/>
    </source>
</evidence>
<comment type="subcellular location">
    <subcellularLocation>
        <location evidence="1">Endoplasmic reticulum membrane</location>
    </subcellularLocation>
</comment>
<dbReference type="InterPro" id="IPR002110">
    <property type="entry name" value="Ankyrin_rpt"/>
</dbReference>
<proteinExistence type="predicted"/>
<dbReference type="PANTHER" id="PTHR12447:SF25">
    <property type="entry name" value="ANKYRIN REPEAT DOMAIN-CONTAINING PROTEIN 13C"/>
    <property type="match status" value="1"/>
</dbReference>
<evidence type="ECO:0000313" key="12">
    <source>
        <dbReference type="Proteomes" id="UP001150062"/>
    </source>
</evidence>
<dbReference type="EMBL" id="JAOAOG010000231">
    <property type="protein sequence ID" value="KAJ6238945.1"/>
    <property type="molecule type" value="Genomic_DNA"/>
</dbReference>
<evidence type="ECO:0000256" key="3">
    <source>
        <dbReference type="ARBA" id="ARBA00022824"/>
    </source>
</evidence>
<organism evidence="11 12">
    <name type="scientific">Anaeramoeba flamelloides</name>
    <dbReference type="NCBI Taxonomy" id="1746091"/>
    <lineage>
        <taxon>Eukaryota</taxon>
        <taxon>Metamonada</taxon>
        <taxon>Anaeramoebidae</taxon>
        <taxon>Anaeramoeba</taxon>
    </lineage>
</organism>
<dbReference type="Pfam" id="PF11904">
    <property type="entry name" value="ANKRD13_C"/>
    <property type="match status" value="1"/>
</dbReference>
<feature type="compositionally biased region" description="Low complexity" evidence="9">
    <location>
        <begin position="475"/>
        <end position="484"/>
    </location>
</feature>
<dbReference type="InterPro" id="IPR036770">
    <property type="entry name" value="Ankyrin_rpt-contain_sf"/>
</dbReference>
<keyword evidence="6" id="KW-0143">Chaperone</keyword>
<evidence type="ECO:0000313" key="11">
    <source>
        <dbReference type="EMBL" id="KAJ6238945.1"/>
    </source>
</evidence>
<comment type="function">
    <text evidence="7">Acts as a molecular chaperone for G protein-coupled receptors, regulating their biogenesis and exit from the ER.</text>
</comment>
<feature type="region of interest" description="Disordered" evidence="9">
    <location>
        <begin position="475"/>
        <end position="547"/>
    </location>
</feature>
<dbReference type="InterPro" id="IPR021832">
    <property type="entry name" value="ANKRD13"/>
</dbReference>
<dbReference type="PROSITE" id="PS50088">
    <property type="entry name" value="ANK_REPEAT"/>
    <property type="match status" value="1"/>
</dbReference>
<feature type="compositionally biased region" description="Polar residues" evidence="9">
    <location>
        <begin position="509"/>
        <end position="526"/>
    </location>
</feature>
<gene>
    <name evidence="11" type="ORF">M0813_25528</name>
</gene>
<evidence type="ECO:0000256" key="8">
    <source>
        <dbReference type="PROSITE-ProRule" id="PRU00023"/>
    </source>
</evidence>
<evidence type="ECO:0000256" key="2">
    <source>
        <dbReference type="ARBA" id="ARBA00022737"/>
    </source>
</evidence>
<reference evidence="11" key="1">
    <citation type="submission" date="2022-08" db="EMBL/GenBank/DDBJ databases">
        <title>Novel sulfate-reducing endosymbionts in the free-living metamonad Anaeramoeba.</title>
        <authorList>
            <person name="Jerlstrom-Hultqvist J."/>
            <person name="Cepicka I."/>
            <person name="Gallot-Lavallee L."/>
            <person name="Salas-Leiva D."/>
            <person name="Curtis B.A."/>
            <person name="Zahonova K."/>
            <person name="Pipaliya S."/>
            <person name="Dacks J."/>
            <person name="Roger A.J."/>
        </authorList>
    </citation>
    <scope>NUCLEOTIDE SEQUENCE</scope>
    <source>
        <strain evidence="11">Schooner1</strain>
    </source>
</reference>
<keyword evidence="3" id="KW-0256">Endoplasmic reticulum</keyword>
<sequence>MTKTLNKEFKVRTDNKESIVSDHQYQENIPLRLSDFDFHDKETNINLKNDLEGNGISFDQNVSINIGTNDKKKRKTKVTNEEFLSLVANDKYALLKHYLSKKLITDINARDVNNESSLIIAIQNDSYRMVKLLLGNGADPLVYNKDGWSAIQQATFFGNRKIIKSVYFHLQIKLHTLYENQLPLILEKIKQLPDFMMKMNWEMNTWFPFLTRILPNDEYIIWKCGSNIRVDCTLIGLDKKKWIRGSVSILLTGLDTSTPGEVFIIDHDNQTYFNTSKKIEEGRNTIRVTKSDIESLLENDMVKSIFNTKKLVFQRKKSWFGDKKKTLRIGKWNTKVFEIKNLIYEATIRQIKRNEKKKKQKKSLGSIPQFNLVKKSKNFSGTVCIANDFPLTIEKMMPIFKVLARTNEHFQKLKDFISIKPPFVGFPIKMELPVYSGISAIVTFPHFQKMDPDPELFEIPKGYKEINKLTLNNNINNQNENSYKISKKKKKSRKKKNSNKKSVKKKTTDQNNIQTSNNKATNQKNQRILKKKNSSIKTPNFKEKVEK</sequence>
<comment type="caution">
    <text evidence="11">The sequence shown here is derived from an EMBL/GenBank/DDBJ whole genome shotgun (WGS) entry which is preliminary data.</text>
</comment>
<dbReference type="SUPFAM" id="SSF48403">
    <property type="entry name" value="Ankyrin repeat"/>
    <property type="match status" value="1"/>
</dbReference>
<feature type="compositionally biased region" description="Basic residues" evidence="9">
    <location>
        <begin position="485"/>
        <end position="505"/>
    </location>
</feature>
<evidence type="ECO:0000256" key="7">
    <source>
        <dbReference type="ARBA" id="ARBA00037107"/>
    </source>
</evidence>
<dbReference type="Pfam" id="PF12796">
    <property type="entry name" value="Ank_2"/>
    <property type="match status" value="1"/>
</dbReference>
<evidence type="ECO:0000256" key="4">
    <source>
        <dbReference type="ARBA" id="ARBA00023043"/>
    </source>
</evidence>
<keyword evidence="4 8" id="KW-0040">ANK repeat</keyword>
<keyword evidence="5" id="KW-0472">Membrane</keyword>
<evidence type="ECO:0000259" key="10">
    <source>
        <dbReference type="Pfam" id="PF11904"/>
    </source>
</evidence>
<evidence type="ECO:0000256" key="1">
    <source>
        <dbReference type="ARBA" id="ARBA00004586"/>
    </source>
</evidence>
<dbReference type="PANTHER" id="PTHR12447">
    <property type="entry name" value="ANKYRIN REPEAT DOMAIN-CONTAINING PROTEIN 13"/>
    <property type="match status" value="1"/>
</dbReference>
<name>A0ABQ8Y274_9EUKA</name>
<feature type="repeat" description="ANK" evidence="8">
    <location>
        <begin position="113"/>
        <end position="145"/>
    </location>
</feature>
<evidence type="ECO:0000256" key="5">
    <source>
        <dbReference type="ARBA" id="ARBA00023136"/>
    </source>
</evidence>
<protein>
    <submittedName>
        <fullName evidence="11">Ankyrin repeat domain-containing protein 13c</fullName>
    </submittedName>
</protein>
<dbReference type="Proteomes" id="UP001150062">
    <property type="component" value="Unassembled WGS sequence"/>
</dbReference>
<evidence type="ECO:0000256" key="6">
    <source>
        <dbReference type="ARBA" id="ARBA00023186"/>
    </source>
</evidence>
<keyword evidence="2" id="KW-0677">Repeat</keyword>
<dbReference type="InterPro" id="IPR055285">
    <property type="entry name" value="ANKRD13_C"/>
</dbReference>
<dbReference type="Gene3D" id="1.25.40.20">
    <property type="entry name" value="Ankyrin repeat-containing domain"/>
    <property type="match status" value="1"/>
</dbReference>
<keyword evidence="12" id="KW-1185">Reference proteome</keyword>